<dbReference type="InterPro" id="IPR050204">
    <property type="entry name" value="AraC_XylS_family_regulators"/>
</dbReference>
<dbReference type="PROSITE" id="PS01124">
    <property type="entry name" value="HTH_ARAC_FAMILY_2"/>
    <property type="match status" value="1"/>
</dbReference>
<dbReference type="Proteomes" id="UP000290849">
    <property type="component" value="Unassembled WGS sequence"/>
</dbReference>
<evidence type="ECO:0000256" key="1">
    <source>
        <dbReference type="ARBA" id="ARBA00023015"/>
    </source>
</evidence>
<dbReference type="AlphaFoldDB" id="A0A4Q1HLM9"/>
<dbReference type="InterPro" id="IPR018060">
    <property type="entry name" value="HTH_AraC"/>
</dbReference>
<dbReference type="InterPro" id="IPR018062">
    <property type="entry name" value="HTH_AraC-typ_CS"/>
</dbReference>
<protein>
    <submittedName>
        <fullName evidence="5">AraC family transcriptional regulator</fullName>
    </submittedName>
</protein>
<dbReference type="Gene3D" id="1.10.10.60">
    <property type="entry name" value="Homeodomain-like"/>
    <property type="match status" value="2"/>
</dbReference>
<evidence type="ECO:0000256" key="3">
    <source>
        <dbReference type="ARBA" id="ARBA00023163"/>
    </source>
</evidence>
<dbReference type="PANTHER" id="PTHR46796">
    <property type="entry name" value="HTH-TYPE TRANSCRIPTIONAL ACTIVATOR RHAS-RELATED"/>
    <property type="match status" value="1"/>
</dbReference>
<dbReference type="RefSeq" id="WP_129149927.1">
    <property type="nucleotide sequence ID" value="NZ_JBHSDO010000013.1"/>
</dbReference>
<dbReference type="InterPro" id="IPR032783">
    <property type="entry name" value="AraC_lig"/>
</dbReference>
<organism evidence="5 6">
    <name type="scientific">Achromobacter aloeverae</name>
    <dbReference type="NCBI Taxonomy" id="1750518"/>
    <lineage>
        <taxon>Bacteria</taxon>
        <taxon>Pseudomonadati</taxon>
        <taxon>Pseudomonadota</taxon>
        <taxon>Betaproteobacteria</taxon>
        <taxon>Burkholderiales</taxon>
        <taxon>Alcaligenaceae</taxon>
        <taxon>Achromobacter</taxon>
    </lineage>
</organism>
<evidence type="ECO:0000256" key="2">
    <source>
        <dbReference type="ARBA" id="ARBA00023125"/>
    </source>
</evidence>
<dbReference type="OrthoDB" id="9789899at2"/>
<dbReference type="SMART" id="SM00342">
    <property type="entry name" value="HTH_ARAC"/>
    <property type="match status" value="1"/>
</dbReference>
<feature type="domain" description="HTH araC/xylS-type" evidence="4">
    <location>
        <begin position="205"/>
        <end position="303"/>
    </location>
</feature>
<keyword evidence="3" id="KW-0804">Transcription</keyword>
<dbReference type="Pfam" id="PF12852">
    <property type="entry name" value="Cupin_6"/>
    <property type="match status" value="1"/>
</dbReference>
<dbReference type="InterPro" id="IPR020449">
    <property type="entry name" value="Tscrpt_reg_AraC-type_HTH"/>
</dbReference>
<dbReference type="PANTHER" id="PTHR46796:SF7">
    <property type="entry name" value="ARAC FAMILY TRANSCRIPTIONAL REGULATOR"/>
    <property type="match status" value="1"/>
</dbReference>
<reference evidence="5 6" key="1">
    <citation type="journal article" date="2017" name="Int. J. Syst. Evol. Microbiol.">
        <title>Achromobacter aloeverae sp. nov., isolated from the root of Aloe vera (L.) Burm.f.</title>
        <authorList>
            <person name="Kuncharoen N."/>
            <person name="Muramatsu Y."/>
            <person name="Shibata C."/>
            <person name="Kamakura Y."/>
            <person name="Nakagawa Y."/>
            <person name="Tanasupawat S."/>
        </authorList>
    </citation>
    <scope>NUCLEOTIDE SEQUENCE [LARGE SCALE GENOMIC DNA]</scope>
    <source>
        <strain evidence="5 6">AVA-1</strain>
    </source>
</reference>
<evidence type="ECO:0000259" key="4">
    <source>
        <dbReference type="PROSITE" id="PS01124"/>
    </source>
</evidence>
<proteinExistence type="predicted"/>
<dbReference type="Pfam" id="PF12833">
    <property type="entry name" value="HTH_18"/>
    <property type="match status" value="1"/>
</dbReference>
<evidence type="ECO:0000313" key="5">
    <source>
        <dbReference type="EMBL" id="RXN91373.1"/>
    </source>
</evidence>
<name>A0A4Q1HLM9_9BURK</name>
<dbReference type="PRINTS" id="PR00032">
    <property type="entry name" value="HTHARAC"/>
</dbReference>
<accession>A0A4Q1HLM9</accession>
<dbReference type="SUPFAM" id="SSF46689">
    <property type="entry name" value="Homeodomain-like"/>
    <property type="match status" value="2"/>
</dbReference>
<keyword evidence="1" id="KW-0805">Transcription regulation</keyword>
<dbReference type="PROSITE" id="PS00041">
    <property type="entry name" value="HTH_ARAC_FAMILY_1"/>
    <property type="match status" value="1"/>
</dbReference>
<dbReference type="InterPro" id="IPR009057">
    <property type="entry name" value="Homeodomain-like_sf"/>
</dbReference>
<keyword evidence="2" id="KW-0238">DNA-binding</keyword>
<dbReference type="GO" id="GO:0003700">
    <property type="term" value="F:DNA-binding transcription factor activity"/>
    <property type="evidence" value="ECO:0007669"/>
    <property type="project" value="InterPro"/>
</dbReference>
<comment type="caution">
    <text evidence="5">The sequence shown here is derived from an EMBL/GenBank/DDBJ whole genome shotgun (WGS) entry which is preliminary data.</text>
</comment>
<gene>
    <name evidence="5" type="ORF">C7R54_09455</name>
</gene>
<dbReference type="GO" id="GO:0043565">
    <property type="term" value="F:sequence-specific DNA binding"/>
    <property type="evidence" value="ECO:0007669"/>
    <property type="project" value="InterPro"/>
</dbReference>
<keyword evidence="6" id="KW-1185">Reference proteome</keyword>
<evidence type="ECO:0000313" key="6">
    <source>
        <dbReference type="Proteomes" id="UP000290849"/>
    </source>
</evidence>
<sequence>MDALSDVLSTLRVGSVLSTRFEGRGDWALRFPAYKHVKFGGVLSGTSYLGLEGGEPVLLEEGDFYLLTDGRPFCSASDPSCAPEDGVAVVHGKRGEDGVTRHYCDGAGAPVSLASGRFTFENEVGDVLLRHLPPLIHLRAADIGSTALGHVLGLLRLESSGLHLGGEVARGSLASLALVHVLRAHLDTTPQPQGWLGALSDARVGKALSAMHAEPGRRWTVDSLASTAAMSRTAFANRFRDRVGVAPLSYLNQWRMTLARTALRDSDQPLADIAAKVGYLSDTAFSIAFKRSTGMSPGRFRVSAGR</sequence>
<dbReference type="EMBL" id="PYAL01000002">
    <property type="protein sequence ID" value="RXN91373.1"/>
    <property type="molecule type" value="Genomic_DNA"/>
</dbReference>